<accession>A0A7J6A5V5</accession>
<gene>
    <name evidence="1" type="ORF">AMELA_G00196690</name>
</gene>
<proteinExistence type="predicted"/>
<reference evidence="1 2" key="1">
    <citation type="submission" date="2020-02" db="EMBL/GenBank/DDBJ databases">
        <title>A chromosome-scale genome assembly of the black bullhead catfish (Ameiurus melas).</title>
        <authorList>
            <person name="Wen M."/>
            <person name="Zham M."/>
            <person name="Cabau C."/>
            <person name="Klopp C."/>
            <person name="Donnadieu C."/>
            <person name="Roques C."/>
            <person name="Bouchez O."/>
            <person name="Lampietro C."/>
            <person name="Jouanno E."/>
            <person name="Herpin A."/>
            <person name="Louis A."/>
            <person name="Berthelot C."/>
            <person name="Parey E."/>
            <person name="Roest-Crollius H."/>
            <person name="Braasch I."/>
            <person name="Postlethwait J."/>
            <person name="Robinson-Rechavi M."/>
            <person name="Echchiki A."/>
            <person name="Begum T."/>
            <person name="Montfort J."/>
            <person name="Schartl M."/>
            <person name="Bobe J."/>
            <person name="Guiguen Y."/>
        </authorList>
    </citation>
    <scope>NUCLEOTIDE SEQUENCE [LARGE SCALE GENOMIC DNA]</scope>
    <source>
        <strain evidence="1">M_S1</strain>
        <tissue evidence="1">Blood</tissue>
    </source>
</reference>
<protein>
    <submittedName>
        <fullName evidence="1">Uncharacterized protein</fullName>
    </submittedName>
</protein>
<evidence type="ECO:0000313" key="1">
    <source>
        <dbReference type="EMBL" id="KAF4078212.1"/>
    </source>
</evidence>
<dbReference type="EMBL" id="JAAGNN010000017">
    <property type="protein sequence ID" value="KAF4078212.1"/>
    <property type="molecule type" value="Genomic_DNA"/>
</dbReference>
<keyword evidence="2" id="KW-1185">Reference proteome</keyword>
<sequence length="75" mass="8990">MNITLNLQYKYYLRLMYDGGVPGPSPLNGVLEDIYIYRMGFFYPNHVCYVLLNLERFYHSNGQMDNETVRLQRNF</sequence>
<name>A0A7J6A5V5_AMEME</name>
<dbReference type="AlphaFoldDB" id="A0A7J6A5V5"/>
<evidence type="ECO:0000313" key="2">
    <source>
        <dbReference type="Proteomes" id="UP000593565"/>
    </source>
</evidence>
<dbReference type="Proteomes" id="UP000593565">
    <property type="component" value="Unassembled WGS sequence"/>
</dbReference>
<comment type="caution">
    <text evidence="1">The sequence shown here is derived from an EMBL/GenBank/DDBJ whole genome shotgun (WGS) entry which is preliminary data.</text>
</comment>
<organism evidence="1 2">
    <name type="scientific">Ameiurus melas</name>
    <name type="common">Black bullhead</name>
    <name type="synonym">Silurus melas</name>
    <dbReference type="NCBI Taxonomy" id="219545"/>
    <lineage>
        <taxon>Eukaryota</taxon>
        <taxon>Metazoa</taxon>
        <taxon>Chordata</taxon>
        <taxon>Craniata</taxon>
        <taxon>Vertebrata</taxon>
        <taxon>Euteleostomi</taxon>
        <taxon>Actinopterygii</taxon>
        <taxon>Neopterygii</taxon>
        <taxon>Teleostei</taxon>
        <taxon>Ostariophysi</taxon>
        <taxon>Siluriformes</taxon>
        <taxon>Ictaluridae</taxon>
        <taxon>Ameiurus</taxon>
    </lineage>
</organism>